<dbReference type="EMBL" id="CP015449">
    <property type="protein sequence ID" value="AWH91154.1"/>
    <property type="molecule type" value="Genomic_DNA"/>
</dbReference>
<dbReference type="OrthoDB" id="4775630at2"/>
<sequence length="258" mass="24541">MAHLKKIAATVSAATLAGGAILAGAGVAGAQGSSEIADDLQLASIALNGPVSVTPNAEGGPTVTYTNEGAEAQQCIGFTAPYSTIEENDIDPREIDPNDVVGSLAVLATIQGAGGVSVLTVTPGGEPAAVVSGPGLDLVGTATAFGTGFTGGLPVAAGETVSWDAPVPEESAAAGVICARDGIFGPRIGQLVNYFGIDRQVVADQANDILGPLGSVTSGSVSGSLVGAGAAATASLAGGAEDEGADSGSAAAPAGAGS</sequence>
<feature type="signal peptide" evidence="2">
    <location>
        <begin position="1"/>
        <end position="30"/>
    </location>
</feature>
<name>A0A2S1R4H3_9ACTN</name>
<accession>A0A2S1R4H3</accession>
<evidence type="ECO:0000256" key="2">
    <source>
        <dbReference type="SAM" id="SignalP"/>
    </source>
</evidence>
<evidence type="ECO:0000256" key="1">
    <source>
        <dbReference type="SAM" id="MobiDB-lite"/>
    </source>
</evidence>
<gene>
    <name evidence="3" type="ORF">A6035_02075</name>
</gene>
<organism evidence="3 4">
    <name type="scientific">Dietzia lutea</name>
    <dbReference type="NCBI Taxonomy" id="546160"/>
    <lineage>
        <taxon>Bacteria</taxon>
        <taxon>Bacillati</taxon>
        <taxon>Actinomycetota</taxon>
        <taxon>Actinomycetes</taxon>
        <taxon>Mycobacteriales</taxon>
        <taxon>Dietziaceae</taxon>
        <taxon>Dietzia</taxon>
    </lineage>
</organism>
<feature type="chain" id="PRO_5015720252" description="Secreted protein" evidence="2">
    <location>
        <begin position="31"/>
        <end position="258"/>
    </location>
</feature>
<keyword evidence="4" id="KW-1185">Reference proteome</keyword>
<dbReference type="AlphaFoldDB" id="A0A2S1R4H3"/>
<evidence type="ECO:0008006" key="5">
    <source>
        <dbReference type="Google" id="ProtNLM"/>
    </source>
</evidence>
<dbReference type="RefSeq" id="WP_108846420.1">
    <property type="nucleotide sequence ID" value="NZ_CP015449.1"/>
</dbReference>
<evidence type="ECO:0000313" key="4">
    <source>
        <dbReference type="Proteomes" id="UP000244928"/>
    </source>
</evidence>
<feature type="region of interest" description="Disordered" evidence="1">
    <location>
        <begin position="237"/>
        <end position="258"/>
    </location>
</feature>
<reference evidence="3 4" key="1">
    <citation type="submission" date="2016-04" db="EMBL/GenBank/DDBJ databases">
        <title>Complete genome sequence of Dietzia lutea YIM 80766T, a strain isolated from desert soil in Egypt.</title>
        <authorList>
            <person name="Zhao J."/>
            <person name="Hu B."/>
            <person name="Geng S."/>
            <person name="Nie Y."/>
            <person name="Tang Y."/>
        </authorList>
    </citation>
    <scope>NUCLEOTIDE SEQUENCE [LARGE SCALE GENOMIC DNA]</scope>
    <source>
        <strain evidence="3 4">YIM 80766</strain>
    </source>
</reference>
<evidence type="ECO:0000313" key="3">
    <source>
        <dbReference type="EMBL" id="AWH91154.1"/>
    </source>
</evidence>
<dbReference type="Proteomes" id="UP000244928">
    <property type="component" value="Chromosome"/>
</dbReference>
<feature type="compositionally biased region" description="Low complexity" evidence="1">
    <location>
        <begin position="246"/>
        <end position="258"/>
    </location>
</feature>
<dbReference type="KEGG" id="dlu:A6035_02075"/>
<protein>
    <recommendedName>
        <fullName evidence="5">Secreted protein</fullName>
    </recommendedName>
</protein>
<keyword evidence="2" id="KW-0732">Signal</keyword>
<proteinExistence type="predicted"/>